<evidence type="ECO:0000313" key="2">
    <source>
        <dbReference type="Proteomes" id="UP000316304"/>
    </source>
</evidence>
<gene>
    <name evidence="1" type="ORF">Pla52o_41230</name>
</gene>
<evidence type="ECO:0000313" key="1">
    <source>
        <dbReference type="EMBL" id="TWU21090.1"/>
    </source>
</evidence>
<reference evidence="1 2" key="1">
    <citation type="submission" date="2019-02" db="EMBL/GenBank/DDBJ databases">
        <title>Deep-cultivation of Planctomycetes and their phenomic and genomic characterization uncovers novel biology.</title>
        <authorList>
            <person name="Wiegand S."/>
            <person name="Jogler M."/>
            <person name="Boedeker C."/>
            <person name="Pinto D."/>
            <person name="Vollmers J."/>
            <person name="Rivas-Marin E."/>
            <person name="Kohn T."/>
            <person name="Peeters S.H."/>
            <person name="Heuer A."/>
            <person name="Rast P."/>
            <person name="Oberbeckmann S."/>
            <person name="Bunk B."/>
            <person name="Jeske O."/>
            <person name="Meyerdierks A."/>
            <person name="Storesund J.E."/>
            <person name="Kallscheuer N."/>
            <person name="Luecker S."/>
            <person name="Lage O.M."/>
            <person name="Pohl T."/>
            <person name="Merkel B.J."/>
            <person name="Hornburger P."/>
            <person name="Mueller R.-W."/>
            <person name="Bruemmer F."/>
            <person name="Labrenz M."/>
            <person name="Spormann A.M."/>
            <person name="Op Den Camp H."/>
            <person name="Overmann J."/>
            <person name="Amann R."/>
            <person name="Jetten M.S.M."/>
            <person name="Mascher T."/>
            <person name="Medema M.H."/>
            <person name="Devos D.P."/>
            <person name="Kaster A.-K."/>
            <person name="Ovreas L."/>
            <person name="Rohde M."/>
            <person name="Galperin M.Y."/>
            <person name="Jogler C."/>
        </authorList>
    </citation>
    <scope>NUCLEOTIDE SEQUENCE [LARGE SCALE GENOMIC DNA]</scope>
    <source>
        <strain evidence="1 2">Pla52o</strain>
    </source>
</reference>
<dbReference type="EMBL" id="SJPT01000007">
    <property type="protein sequence ID" value="TWU21090.1"/>
    <property type="molecule type" value="Genomic_DNA"/>
</dbReference>
<sequence>MKQVERGDSDRRSVPTLALTAKIIHRITFFFRGGIVQPLALCVPTWGAEAVGEKRCRSRFQTYCRFQFVGGYYLENELNLRRFAGLPCSRHVRVSRLNERIFGPGTSVFLRRLGDLRFDRTMGVLENL</sequence>
<comment type="caution">
    <text evidence="1">The sequence shown here is derived from an EMBL/GenBank/DDBJ whole genome shotgun (WGS) entry which is preliminary data.</text>
</comment>
<dbReference type="AlphaFoldDB" id="A0A5C6C929"/>
<protein>
    <submittedName>
        <fullName evidence="1">Uncharacterized protein</fullName>
    </submittedName>
</protein>
<keyword evidence="2" id="KW-1185">Reference proteome</keyword>
<name>A0A5C6C929_9BACT</name>
<accession>A0A5C6C929</accession>
<proteinExistence type="predicted"/>
<dbReference type="Proteomes" id="UP000316304">
    <property type="component" value="Unassembled WGS sequence"/>
</dbReference>
<organism evidence="1 2">
    <name type="scientific">Novipirellula galeiformis</name>
    <dbReference type="NCBI Taxonomy" id="2528004"/>
    <lineage>
        <taxon>Bacteria</taxon>
        <taxon>Pseudomonadati</taxon>
        <taxon>Planctomycetota</taxon>
        <taxon>Planctomycetia</taxon>
        <taxon>Pirellulales</taxon>
        <taxon>Pirellulaceae</taxon>
        <taxon>Novipirellula</taxon>
    </lineage>
</organism>